<protein>
    <submittedName>
        <fullName evidence="1">Uncharacterized protein</fullName>
    </submittedName>
</protein>
<dbReference type="EMBL" id="CABFPH010000013">
    <property type="protein sequence ID" value="VUD70793.1"/>
    <property type="molecule type" value="Genomic_DNA"/>
</dbReference>
<proteinExistence type="predicted"/>
<dbReference type="Proteomes" id="UP000410984">
    <property type="component" value="Unassembled WGS sequence"/>
</dbReference>
<dbReference type="AlphaFoldDB" id="A0A509ECA0"/>
<organism evidence="1 2">
    <name type="scientific">Methylobacterium symbioticum</name>
    <dbReference type="NCBI Taxonomy" id="2584084"/>
    <lineage>
        <taxon>Bacteria</taxon>
        <taxon>Pseudomonadati</taxon>
        <taxon>Pseudomonadota</taxon>
        <taxon>Alphaproteobacteria</taxon>
        <taxon>Hyphomicrobiales</taxon>
        <taxon>Methylobacteriaceae</taxon>
        <taxon>Methylobacterium</taxon>
    </lineage>
</organism>
<dbReference type="RefSeq" id="WP_185156775.1">
    <property type="nucleotide sequence ID" value="NZ_CABFPH010000013.1"/>
</dbReference>
<evidence type="ECO:0000313" key="1">
    <source>
        <dbReference type="EMBL" id="VUD70793.1"/>
    </source>
</evidence>
<sequence>MSEYRITVSKASDRRTAEVAEKVKLRKVDLARSMKEAEIAAKLVSKDD</sequence>
<gene>
    <name evidence="1" type="ORF">MET9862_01366</name>
</gene>
<name>A0A509ECA0_9HYPH</name>
<evidence type="ECO:0000313" key="2">
    <source>
        <dbReference type="Proteomes" id="UP000410984"/>
    </source>
</evidence>
<reference evidence="1 2" key="1">
    <citation type="submission" date="2019-06" db="EMBL/GenBank/DDBJ databases">
        <authorList>
            <person name="Rodrigo-Torres L."/>
            <person name="Arahal R. D."/>
            <person name="Lucena T."/>
        </authorList>
    </citation>
    <scope>NUCLEOTIDE SEQUENCE [LARGE SCALE GENOMIC DNA]</scope>
    <source>
        <strain evidence="1 2">SB0023/3</strain>
    </source>
</reference>
<keyword evidence="2" id="KW-1185">Reference proteome</keyword>
<accession>A0A509ECA0</accession>